<dbReference type="Ensembl" id="ENSVKKT00000012057.1">
    <property type="protein sequence ID" value="ENSVKKP00000011777.1"/>
    <property type="gene ID" value="ENSVKKG00000008198.1"/>
</dbReference>
<keyword evidence="5 6" id="KW-0472">Membrane</keyword>
<reference evidence="7" key="2">
    <citation type="submission" date="2025-09" db="UniProtKB">
        <authorList>
            <consortium name="Ensembl"/>
        </authorList>
    </citation>
    <scope>IDENTIFICATION</scope>
</reference>
<dbReference type="PANTHER" id="PTHR31746">
    <property type="entry name" value="TRANSMEMBRANE PROTEIN 229 FAMILY MEMBER"/>
    <property type="match status" value="1"/>
</dbReference>
<evidence type="ECO:0000313" key="8">
    <source>
        <dbReference type="Proteomes" id="UP000694545"/>
    </source>
</evidence>
<feature type="transmembrane region" description="Helical" evidence="6">
    <location>
        <begin position="73"/>
        <end position="94"/>
    </location>
</feature>
<dbReference type="Pfam" id="PF06541">
    <property type="entry name" value="ABC_trans_CmpB"/>
    <property type="match status" value="1"/>
</dbReference>
<feature type="transmembrane region" description="Helical" evidence="6">
    <location>
        <begin position="114"/>
        <end position="135"/>
    </location>
</feature>
<comment type="subcellular location">
    <subcellularLocation>
        <location evidence="1">Membrane</location>
        <topology evidence="1">Multi-pass membrane protein</topology>
    </subcellularLocation>
</comment>
<evidence type="ECO:0000313" key="7">
    <source>
        <dbReference type="Ensembl" id="ENSVKKP00000011777.1"/>
    </source>
</evidence>
<evidence type="ECO:0000256" key="3">
    <source>
        <dbReference type="ARBA" id="ARBA00022692"/>
    </source>
</evidence>
<evidence type="ECO:0000256" key="5">
    <source>
        <dbReference type="ARBA" id="ARBA00023136"/>
    </source>
</evidence>
<keyword evidence="4 6" id="KW-1133">Transmembrane helix</keyword>
<dbReference type="Proteomes" id="UP000694545">
    <property type="component" value="Unplaced"/>
</dbReference>
<evidence type="ECO:0000256" key="1">
    <source>
        <dbReference type="ARBA" id="ARBA00004141"/>
    </source>
</evidence>
<dbReference type="OMA" id="WDHGHLR"/>
<proteinExistence type="inferred from homology"/>
<dbReference type="PANTHER" id="PTHR31746:SF3">
    <property type="entry name" value="TRANSMEMBRANE PROTEIN 229B"/>
    <property type="match status" value="1"/>
</dbReference>
<comment type="similarity">
    <text evidence="2">Belongs to the TMEM229 family.</text>
</comment>
<sequence length="157" mass="17573">MPLHLLCRAYVYAIHGFLSEILFVAVILGEDWTFRGAASACALPVYGACGLALERLHLGLRGDCCLLTRCTFYMGCIFLWQLGAGCVLSLLGGCPWDFSAYRFSLRGLIALEHSLVWFVGSLLLEKLLISTLLRLRLQPAWRKPRRAPVPRFALKDD</sequence>
<organism evidence="7 8">
    <name type="scientific">Varanus komodoensis</name>
    <name type="common">Komodo dragon</name>
    <dbReference type="NCBI Taxonomy" id="61221"/>
    <lineage>
        <taxon>Eukaryota</taxon>
        <taxon>Metazoa</taxon>
        <taxon>Chordata</taxon>
        <taxon>Craniata</taxon>
        <taxon>Vertebrata</taxon>
        <taxon>Euteleostomi</taxon>
        <taxon>Lepidosauria</taxon>
        <taxon>Squamata</taxon>
        <taxon>Bifurcata</taxon>
        <taxon>Unidentata</taxon>
        <taxon>Episquamata</taxon>
        <taxon>Toxicofera</taxon>
        <taxon>Anguimorpha</taxon>
        <taxon>Paleoanguimorpha</taxon>
        <taxon>Varanoidea</taxon>
        <taxon>Varanidae</taxon>
        <taxon>Varanus</taxon>
    </lineage>
</organism>
<reference evidence="7" key="1">
    <citation type="submission" date="2025-08" db="UniProtKB">
        <authorList>
            <consortium name="Ensembl"/>
        </authorList>
    </citation>
    <scope>IDENTIFICATION</scope>
</reference>
<protein>
    <submittedName>
        <fullName evidence="7">Uncharacterized protein</fullName>
    </submittedName>
</protein>
<name>A0A8D2JJQ7_VARKO</name>
<accession>A0A8D2JJQ7</accession>
<dbReference type="AlphaFoldDB" id="A0A8D2JJQ7"/>
<keyword evidence="3 6" id="KW-0812">Transmembrane</keyword>
<evidence type="ECO:0000256" key="6">
    <source>
        <dbReference type="SAM" id="Phobius"/>
    </source>
</evidence>
<dbReference type="GO" id="GO:0016020">
    <property type="term" value="C:membrane"/>
    <property type="evidence" value="ECO:0007669"/>
    <property type="project" value="UniProtKB-SubCell"/>
</dbReference>
<evidence type="ECO:0000256" key="4">
    <source>
        <dbReference type="ARBA" id="ARBA00022989"/>
    </source>
</evidence>
<feature type="transmembrane region" description="Helical" evidence="6">
    <location>
        <begin position="9"/>
        <end position="28"/>
    </location>
</feature>
<dbReference type="InterPro" id="IPR010540">
    <property type="entry name" value="CmpB_TMEM229"/>
</dbReference>
<evidence type="ECO:0000256" key="2">
    <source>
        <dbReference type="ARBA" id="ARBA00006371"/>
    </source>
</evidence>
<keyword evidence="8" id="KW-1185">Reference proteome</keyword>